<dbReference type="OrthoDB" id="1708823at2759"/>
<gene>
    <name evidence="9" type="ORF">BABINDRAFT_162022</name>
</gene>
<evidence type="ECO:0000256" key="4">
    <source>
        <dbReference type="ARBA" id="ARBA00015407"/>
    </source>
</evidence>
<evidence type="ECO:0000256" key="2">
    <source>
        <dbReference type="ARBA" id="ARBA00005032"/>
    </source>
</evidence>
<dbReference type="GO" id="GO:0005737">
    <property type="term" value="C:cytoplasm"/>
    <property type="evidence" value="ECO:0007669"/>
    <property type="project" value="UniProtKB-SubCell"/>
</dbReference>
<dbReference type="FunFam" id="3.40.50.720:FF:000475">
    <property type="entry name" value="NEDD8-activating enzyme E1 regulatory subunit"/>
    <property type="match status" value="1"/>
</dbReference>
<dbReference type="PANTHER" id="PTHR10953">
    <property type="entry name" value="UBIQUITIN-ACTIVATING ENZYME E1"/>
    <property type="match status" value="1"/>
</dbReference>
<dbReference type="InterPro" id="IPR045886">
    <property type="entry name" value="ThiF/MoeB/HesA"/>
</dbReference>
<comment type="function">
    <text evidence="7">Regulatory subunit of the dimeric UBA3-ULA1 E1 enzyme.</text>
</comment>
<evidence type="ECO:0000259" key="8">
    <source>
        <dbReference type="Pfam" id="PF00899"/>
    </source>
</evidence>
<keyword evidence="10" id="KW-1185">Reference proteome</keyword>
<comment type="similarity">
    <text evidence="3 7">Belongs to the ubiquitin-activating E1 family. ULA1 subfamily.</text>
</comment>
<accession>A0A1E3QPL0</accession>
<dbReference type="InterPro" id="IPR030667">
    <property type="entry name" value="APP-BP1"/>
</dbReference>
<dbReference type="EMBL" id="KV454432">
    <property type="protein sequence ID" value="ODQ79646.1"/>
    <property type="molecule type" value="Genomic_DNA"/>
</dbReference>
<dbReference type="Gene3D" id="3.40.50.720">
    <property type="entry name" value="NAD(P)-binding Rossmann-like Domain"/>
    <property type="match status" value="2"/>
</dbReference>
<dbReference type="SUPFAM" id="SSF69572">
    <property type="entry name" value="Activating enzymes of the ubiquitin-like proteins"/>
    <property type="match status" value="1"/>
</dbReference>
<keyword evidence="5" id="KW-0963">Cytoplasm</keyword>
<evidence type="ECO:0000256" key="7">
    <source>
        <dbReference type="PIRNR" id="PIRNR039099"/>
    </source>
</evidence>
<proteinExistence type="inferred from homology"/>
<dbReference type="InterPro" id="IPR000594">
    <property type="entry name" value="ThiF_NAD_FAD-bd"/>
</dbReference>
<dbReference type="AlphaFoldDB" id="A0A1E3QPL0"/>
<feature type="domain" description="THIF-type NAD/FAD binding fold" evidence="8">
    <location>
        <begin position="8"/>
        <end position="492"/>
    </location>
</feature>
<protein>
    <recommendedName>
        <fullName evidence="4 7">NEDD8-activating enzyme E1 regulatory subunit</fullName>
    </recommendedName>
</protein>
<comment type="subcellular location">
    <subcellularLocation>
        <location evidence="1">Cytoplasm</location>
    </subcellularLocation>
</comment>
<evidence type="ECO:0000313" key="10">
    <source>
        <dbReference type="Proteomes" id="UP000094336"/>
    </source>
</evidence>
<dbReference type="RefSeq" id="XP_018984974.1">
    <property type="nucleotide sequence ID" value="XM_019129129.1"/>
</dbReference>
<reference evidence="10" key="1">
    <citation type="submission" date="2016-05" db="EMBL/GenBank/DDBJ databases">
        <title>Comparative genomics of biotechnologically important yeasts.</title>
        <authorList>
            <consortium name="DOE Joint Genome Institute"/>
            <person name="Riley R."/>
            <person name="Haridas S."/>
            <person name="Wolfe K.H."/>
            <person name="Lopes M.R."/>
            <person name="Hittinger C.T."/>
            <person name="Goker M."/>
            <person name="Salamov A."/>
            <person name="Wisecaver J."/>
            <person name="Long T.M."/>
            <person name="Aerts A.L."/>
            <person name="Barry K."/>
            <person name="Choi C."/>
            <person name="Clum A."/>
            <person name="Coughlan A.Y."/>
            <person name="Deshpande S."/>
            <person name="Douglass A.P."/>
            <person name="Hanson S.J."/>
            <person name="Klenk H.-P."/>
            <person name="Labutti K."/>
            <person name="Lapidus A."/>
            <person name="Lindquist E."/>
            <person name="Lipzen A."/>
            <person name="Meier-Kolthoff J.P."/>
            <person name="Ohm R.A."/>
            <person name="Otillar R.P."/>
            <person name="Pangilinan J."/>
            <person name="Peng Y."/>
            <person name="Rokas A."/>
            <person name="Rosa C.A."/>
            <person name="Scheuner C."/>
            <person name="Sibirny A.A."/>
            <person name="Slot J.C."/>
            <person name="Stielow J.B."/>
            <person name="Sun H."/>
            <person name="Kurtzman C.P."/>
            <person name="Blackwell M."/>
            <person name="Grigoriev I.V."/>
            <person name="Jeffries T.W."/>
        </authorList>
    </citation>
    <scope>NUCLEOTIDE SEQUENCE [LARGE SCALE GENOMIC DNA]</scope>
    <source>
        <strain evidence="10">NRRL Y-12698</strain>
    </source>
</reference>
<dbReference type="InterPro" id="IPR035985">
    <property type="entry name" value="Ubiquitin-activating_enz"/>
</dbReference>
<dbReference type="PIRSF" id="PIRSF039099">
    <property type="entry name" value="APP-BP1"/>
    <property type="match status" value="1"/>
</dbReference>
<evidence type="ECO:0000256" key="3">
    <source>
        <dbReference type="ARBA" id="ARBA00006868"/>
    </source>
</evidence>
<dbReference type="Pfam" id="PF00899">
    <property type="entry name" value="ThiF"/>
    <property type="match status" value="1"/>
</dbReference>
<dbReference type="GeneID" id="30146982"/>
<sequence>MPIDTQKYDRQLRLWATTGQQSLATSHVCLVNANTLGCEVLKNLVLPGIGKFTIVDAEKVTQDDLSANFFLKASSLGEYRAEAAKNVLLELNPDVAGEAVTAFRDDGAFWKQFSLVVVSNQFCELGSLKERLWKWQVPLMVVNSVGFYGSLRVFAAELTAIESHPANPFGDLRLDKPWPELQRYVDAISLPALDLVDHAHVPYVVILIKALKEWRKLHAGGAPESSQEKREFKEGIARMARNIHTEVNFTEARDVSWRACQVTETPAGIHELMDLSRTALHAAPERNRIFWVLVSALRLFQKEAGTLPLSGVLPDMASDTASYVRLQDIYRAKARLDRLRFKKHVAAVLLSLEEGGEVSDEVAETFCKNARTLFVARSSNTDDLNTELVEILTRGESPGAMQAEYEDEGLANLYVYLSLLANTHHYNTRASAATLPDLYLAVREVLGSVHIPAKLDQTLQEVVRAQNREFHNTSSLMGGMAGQEALKVLMAQYRVLDNCFVWDGIKSRSDKWKV</sequence>
<comment type="pathway">
    <text evidence="2 7">Protein modification; protein neddylation.</text>
</comment>
<dbReference type="UniPathway" id="UPA00885"/>
<dbReference type="GO" id="GO:0045116">
    <property type="term" value="P:protein neddylation"/>
    <property type="evidence" value="ECO:0007669"/>
    <property type="project" value="UniProtKB-UniRule"/>
</dbReference>
<dbReference type="Proteomes" id="UP000094336">
    <property type="component" value="Unassembled WGS sequence"/>
</dbReference>
<dbReference type="STRING" id="984486.A0A1E3QPL0"/>
<dbReference type="PANTHER" id="PTHR10953:SF29">
    <property type="entry name" value="NEDD8-ACTIVATING ENZYME E1 REGULATORY SUBUNIT"/>
    <property type="match status" value="1"/>
</dbReference>
<dbReference type="GO" id="GO:0019781">
    <property type="term" value="F:NEDD8 activating enzyme activity"/>
    <property type="evidence" value="ECO:0007669"/>
    <property type="project" value="UniProtKB-UniRule"/>
</dbReference>
<evidence type="ECO:0000256" key="6">
    <source>
        <dbReference type="ARBA" id="ARBA00022786"/>
    </source>
</evidence>
<evidence type="ECO:0000256" key="1">
    <source>
        <dbReference type="ARBA" id="ARBA00004496"/>
    </source>
</evidence>
<name>A0A1E3QPL0_9ASCO</name>
<keyword evidence="6 7" id="KW-0833">Ubl conjugation pathway</keyword>
<organism evidence="9 10">
    <name type="scientific">Babjeviella inositovora NRRL Y-12698</name>
    <dbReference type="NCBI Taxonomy" id="984486"/>
    <lineage>
        <taxon>Eukaryota</taxon>
        <taxon>Fungi</taxon>
        <taxon>Dikarya</taxon>
        <taxon>Ascomycota</taxon>
        <taxon>Saccharomycotina</taxon>
        <taxon>Pichiomycetes</taxon>
        <taxon>Serinales incertae sedis</taxon>
        <taxon>Babjeviella</taxon>
    </lineage>
</organism>
<evidence type="ECO:0000313" key="9">
    <source>
        <dbReference type="EMBL" id="ODQ79646.1"/>
    </source>
</evidence>
<evidence type="ECO:0000256" key="5">
    <source>
        <dbReference type="ARBA" id="ARBA00022490"/>
    </source>
</evidence>